<dbReference type="Gene3D" id="3.40.50.720">
    <property type="entry name" value="NAD(P)-binding Rossmann-like Domain"/>
    <property type="match status" value="1"/>
</dbReference>
<reference evidence="1" key="1">
    <citation type="submission" date="2016-06" db="EMBL/GenBank/DDBJ databases">
        <authorList>
            <person name="Cuomo C."/>
            <person name="Litvintseva A."/>
            <person name="Heitman J."/>
            <person name="Chen Y."/>
            <person name="Sun S."/>
            <person name="Springer D."/>
            <person name="Dromer F."/>
            <person name="Young S."/>
            <person name="Zeng Q."/>
            <person name="Chapman S."/>
            <person name="Gujja S."/>
            <person name="Saif S."/>
            <person name="Birren B."/>
        </authorList>
    </citation>
    <scope>NUCLEOTIDE SEQUENCE</scope>
    <source>
        <strain evidence="1">CBS 7841</strain>
    </source>
</reference>
<evidence type="ECO:0008006" key="3">
    <source>
        <dbReference type="Google" id="ProtNLM"/>
    </source>
</evidence>
<dbReference type="GO" id="GO:0016491">
    <property type="term" value="F:oxidoreductase activity"/>
    <property type="evidence" value="ECO:0007669"/>
    <property type="project" value="TreeGrafter"/>
</dbReference>
<protein>
    <recommendedName>
        <fullName evidence="3">Quinone oxidoreductase</fullName>
    </recommendedName>
</protein>
<dbReference type="Gene3D" id="3.90.180.10">
    <property type="entry name" value="Medium-chain alcohol dehydrogenases, catalytic domain"/>
    <property type="match status" value="1"/>
</dbReference>
<dbReference type="Proteomes" id="UP000094043">
    <property type="component" value="Chromosome 6"/>
</dbReference>
<dbReference type="InterPro" id="IPR051397">
    <property type="entry name" value="Zn-ADH-like_protein"/>
</dbReference>
<name>A0AAJ8M3M7_9TREE</name>
<dbReference type="AlphaFoldDB" id="A0AAJ8M3M7"/>
<gene>
    <name evidence="1" type="ORF">L203_105097</name>
</gene>
<evidence type="ECO:0000313" key="1">
    <source>
        <dbReference type="EMBL" id="WVN89867.1"/>
    </source>
</evidence>
<dbReference type="SUPFAM" id="SSF50129">
    <property type="entry name" value="GroES-like"/>
    <property type="match status" value="1"/>
</dbReference>
<organism evidence="1 2">
    <name type="scientific">Cryptococcus depauperatus CBS 7841</name>
    <dbReference type="NCBI Taxonomy" id="1295531"/>
    <lineage>
        <taxon>Eukaryota</taxon>
        <taxon>Fungi</taxon>
        <taxon>Dikarya</taxon>
        <taxon>Basidiomycota</taxon>
        <taxon>Agaricomycotina</taxon>
        <taxon>Tremellomycetes</taxon>
        <taxon>Tremellales</taxon>
        <taxon>Cryptococcaceae</taxon>
        <taxon>Cryptococcus</taxon>
    </lineage>
</organism>
<sequence length="361" mass="37774">MASSQMRALQVLDWSQGAKAVDAAKPPAPAAGSSAIQIRVLAAGVHQLVRSRASGRHYSSRTLPHTPGVDGVGVDTSCGRAVYFSLLGEATGGQHASEIGTMVEYVNVRSTCIAELPEGVDPAYAAAMMNPIMSSWMALRYRAGDAVKSTGWSCLVVGATGASGRMAVRTARAQGAGRIIGAARNEDKLSAVEGLDARVVLRDPPSETDWSVAADASVVLDYLWGPWPGAFLAATAKTKSALTWISIGAVAGPDAAAPGVPAAALRGRDVTIRGSGAGSWTAEQMEAELGGMVAVLKGCDVARGEVVRVRLEDAEAGTEAGGKLWGQAKAEGSWELEYEDGCIERERKREKKKKKMEYKTC</sequence>
<dbReference type="InterPro" id="IPR036291">
    <property type="entry name" value="NAD(P)-bd_dom_sf"/>
</dbReference>
<dbReference type="GeneID" id="91089306"/>
<proteinExistence type="predicted"/>
<reference evidence="1" key="3">
    <citation type="submission" date="2024-01" db="EMBL/GenBank/DDBJ databases">
        <authorList>
            <person name="Coelho M.A."/>
            <person name="David-Palma M."/>
            <person name="Shea T."/>
            <person name="Sun S."/>
            <person name="Cuomo C.A."/>
            <person name="Heitman J."/>
        </authorList>
    </citation>
    <scope>NUCLEOTIDE SEQUENCE</scope>
    <source>
        <strain evidence="1">CBS 7841</strain>
    </source>
</reference>
<keyword evidence="2" id="KW-1185">Reference proteome</keyword>
<dbReference type="EMBL" id="CP143789">
    <property type="protein sequence ID" value="WVN89867.1"/>
    <property type="molecule type" value="Genomic_DNA"/>
</dbReference>
<dbReference type="KEGG" id="cdep:91089306"/>
<dbReference type="PANTHER" id="PTHR43677:SF11">
    <property type="entry name" value="ZINC-CONTAINING ALCOHOL DEHYDROGENASE"/>
    <property type="match status" value="1"/>
</dbReference>
<dbReference type="PANTHER" id="PTHR43677">
    <property type="entry name" value="SHORT-CHAIN DEHYDROGENASE/REDUCTASE"/>
    <property type="match status" value="1"/>
</dbReference>
<reference evidence="1" key="2">
    <citation type="journal article" date="2022" name="Elife">
        <title>Obligate sexual reproduction of a homothallic fungus closely related to the Cryptococcus pathogenic species complex.</title>
        <authorList>
            <person name="Passer A.R."/>
            <person name="Clancey S.A."/>
            <person name="Shea T."/>
            <person name="David-Palma M."/>
            <person name="Averette A.F."/>
            <person name="Boekhout T."/>
            <person name="Porcel B.M."/>
            <person name="Nowrousian M."/>
            <person name="Cuomo C.A."/>
            <person name="Sun S."/>
            <person name="Heitman J."/>
            <person name="Coelho M.A."/>
        </authorList>
    </citation>
    <scope>NUCLEOTIDE SEQUENCE</scope>
    <source>
        <strain evidence="1">CBS 7841</strain>
    </source>
</reference>
<dbReference type="SUPFAM" id="SSF51735">
    <property type="entry name" value="NAD(P)-binding Rossmann-fold domains"/>
    <property type="match status" value="1"/>
</dbReference>
<evidence type="ECO:0000313" key="2">
    <source>
        <dbReference type="Proteomes" id="UP000094043"/>
    </source>
</evidence>
<dbReference type="RefSeq" id="XP_066070567.1">
    <property type="nucleotide sequence ID" value="XM_066214470.1"/>
</dbReference>
<accession>A0AAJ8M3M7</accession>
<dbReference type="InterPro" id="IPR011032">
    <property type="entry name" value="GroES-like_sf"/>
</dbReference>